<evidence type="ECO:0000313" key="5">
    <source>
        <dbReference type="EMBL" id="CUK26330.1"/>
    </source>
</evidence>
<dbReference type="SMART" id="SM00822">
    <property type="entry name" value="PKS_KR"/>
    <property type="match status" value="1"/>
</dbReference>
<dbReference type="InterPro" id="IPR002347">
    <property type="entry name" value="SDR_fam"/>
</dbReference>
<dbReference type="FunFam" id="3.40.50.720:FF:000084">
    <property type="entry name" value="Short-chain dehydrogenase reductase"/>
    <property type="match status" value="1"/>
</dbReference>
<dbReference type="SUPFAM" id="SSF51735">
    <property type="entry name" value="NAD(P)-binding Rossmann-fold domains"/>
    <property type="match status" value="1"/>
</dbReference>
<name>A0A0P1IW99_9RHOB</name>
<organism evidence="5 6">
    <name type="scientific">Cognatishimia activa</name>
    <dbReference type="NCBI Taxonomy" id="1715691"/>
    <lineage>
        <taxon>Bacteria</taxon>
        <taxon>Pseudomonadati</taxon>
        <taxon>Pseudomonadota</taxon>
        <taxon>Alphaproteobacteria</taxon>
        <taxon>Rhodobacterales</taxon>
        <taxon>Paracoccaceae</taxon>
        <taxon>Cognatishimia</taxon>
    </lineage>
</organism>
<feature type="domain" description="Ketoreductase" evidence="4">
    <location>
        <begin position="31"/>
        <end position="206"/>
    </location>
</feature>
<dbReference type="PANTHER" id="PTHR44196">
    <property type="entry name" value="DEHYDROGENASE/REDUCTASE SDR FAMILY MEMBER 7B"/>
    <property type="match status" value="1"/>
</dbReference>
<evidence type="ECO:0000259" key="4">
    <source>
        <dbReference type="SMART" id="SM00822"/>
    </source>
</evidence>
<evidence type="ECO:0000313" key="6">
    <source>
        <dbReference type="Proteomes" id="UP000051184"/>
    </source>
</evidence>
<dbReference type="EMBL" id="CYUE01000020">
    <property type="protein sequence ID" value="CUK26330.1"/>
    <property type="molecule type" value="Genomic_DNA"/>
</dbReference>
<dbReference type="STRING" id="1715691.TA5113_00967"/>
<dbReference type="InterPro" id="IPR057326">
    <property type="entry name" value="KR_dom"/>
</dbReference>
<dbReference type="PRINTS" id="PR00080">
    <property type="entry name" value="SDRFAMILY"/>
</dbReference>
<sequence length="279" mass="28967">MFIPKCAIVTKGFETAPISERHDAMENLKGKTAIITGASRGIGAATARYFAQNGANVVLAARSADKIETLAEDLRKEGHAARAIPCDVADPDAVKALIEDAKDAFGSVDVLVNNAGIIDPISRIEDSDPSAWGKALDVNVKGVYHGLRYAIPVMKAQGGGTIINISSGAAHSTLEGWSHYAASKAAVLRLTGVANTENAADGIRVIGISPGTVATDMIRYITATGVNAVSKLPESAHIPADWVAKAIAVLCGPVGDDFLGTDFTLKTDEGRKLAGLPPL</sequence>
<keyword evidence="6" id="KW-1185">Reference proteome</keyword>
<dbReference type="GO" id="GO:0004316">
    <property type="term" value="F:3-oxoacyl-[acyl-carrier-protein] reductase (NADPH) activity"/>
    <property type="evidence" value="ECO:0007669"/>
    <property type="project" value="UniProtKB-EC"/>
</dbReference>
<dbReference type="PANTHER" id="PTHR44196:SF1">
    <property type="entry name" value="DEHYDROGENASE_REDUCTASE SDR FAMILY MEMBER 7B"/>
    <property type="match status" value="1"/>
</dbReference>
<dbReference type="InterPro" id="IPR036291">
    <property type="entry name" value="NAD(P)-bd_dom_sf"/>
</dbReference>
<comment type="similarity">
    <text evidence="1 3">Belongs to the short-chain dehydrogenases/reductases (SDR) family.</text>
</comment>
<reference evidence="6" key="1">
    <citation type="submission" date="2015-09" db="EMBL/GenBank/DDBJ databases">
        <authorList>
            <person name="Rodrigo-Torres Lidia"/>
            <person name="Arahal R.David."/>
        </authorList>
    </citation>
    <scope>NUCLEOTIDE SEQUENCE [LARGE SCALE GENOMIC DNA]</scope>
    <source>
        <strain evidence="6">CECT 5114</strain>
    </source>
</reference>
<proteinExistence type="inferred from homology"/>
<gene>
    <name evidence="5" type="primary">fabG_5</name>
    <name evidence="5" type="ORF">TA5114_02139</name>
</gene>
<evidence type="ECO:0000256" key="3">
    <source>
        <dbReference type="RuleBase" id="RU000363"/>
    </source>
</evidence>
<dbReference type="PRINTS" id="PR00081">
    <property type="entry name" value="GDHRDH"/>
</dbReference>
<evidence type="ECO:0000256" key="1">
    <source>
        <dbReference type="ARBA" id="ARBA00006484"/>
    </source>
</evidence>
<keyword evidence="2 5" id="KW-0560">Oxidoreductase</keyword>
<accession>A0A0P1IW99</accession>
<evidence type="ECO:0000256" key="2">
    <source>
        <dbReference type="ARBA" id="ARBA00023002"/>
    </source>
</evidence>
<dbReference type="EC" id="1.1.1.100" evidence="5"/>
<dbReference type="CDD" id="cd05233">
    <property type="entry name" value="SDR_c"/>
    <property type="match status" value="1"/>
</dbReference>
<dbReference type="Gene3D" id="3.40.50.720">
    <property type="entry name" value="NAD(P)-binding Rossmann-like Domain"/>
    <property type="match status" value="1"/>
</dbReference>
<dbReference type="GO" id="GO:0016020">
    <property type="term" value="C:membrane"/>
    <property type="evidence" value="ECO:0007669"/>
    <property type="project" value="TreeGrafter"/>
</dbReference>
<dbReference type="Proteomes" id="UP000051184">
    <property type="component" value="Unassembled WGS sequence"/>
</dbReference>
<dbReference type="Pfam" id="PF00106">
    <property type="entry name" value="adh_short"/>
    <property type="match status" value="1"/>
</dbReference>
<dbReference type="AlphaFoldDB" id="A0A0P1IW99"/>
<protein>
    <submittedName>
        <fullName evidence="5">3-oxoacyl-[acyl-carrier-protein] reductase FabG</fullName>
        <ecNumber evidence="5">1.1.1.100</ecNumber>
    </submittedName>
</protein>